<comment type="caution">
    <text evidence="2">The sequence shown here is derived from an EMBL/GenBank/DDBJ whole genome shotgun (WGS) entry which is preliminary data.</text>
</comment>
<protein>
    <recommendedName>
        <fullName evidence="1">Glycosyl hydrolase family 4 C-terminal domain-containing protein</fullName>
    </recommendedName>
</protein>
<dbReference type="SUPFAM" id="SSF56327">
    <property type="entry name" value="LDH C-terminal domain-like"/>
    <property type="match status" value="1"/>
</dbReference>
<sequence>RCVSVSAVLERMVTYDRNSVTPNDVKPLPKELHDHLVLHADFIEEIVQACVTGDRKLLTQALGRDPLLQNMRQDKVPEMIGRLLDVNKEYVHQGFF</sequence>
<organism evidence="2">
    <name type="scientific">marine sediment metagenome</name>
    <dbReference type="NCBI Taxonomy" id="412755"/>
    <lineage>
        <taxon>unclassified sequences</taxon>
        <taxon>metagenomes</taxon>
        <taxon>ecological metagenomes</taxon>
    </lineage>
</organism>
<proteinExistence type="predicted"/>
<dbReference type="InterPro" id="IPR022616">
    <property type="entry name" value="Glyco_hydro_4_C"/>
</dbReference>
<accession>X1SHA0</accession>
<dbReference type="Gene3D" id="3.90.110.10">
    <property type="entry name" value="Lactate dehydrogenase/glycoside hydrolase, family 4, C-terminal"/>
    <property type="match status" value="1"/>
</dbReference>
<reference evidence="2" key="1">
    <citation type="journal article" date="2014" name="Front. Microbiol.">
        <title>High frequency of phylogenetically diverse reductive dehalogenase-homologous genes in deep subseafloor sedimentary metagenomes.</title>
        <authorList>
            <person name="Kawai M."/>
            <person name="Futagami T."/>
            <person name="Toyoda A."/>
            <person name="Takaki Y."/>
            <person name="Nishi S."/>
            <person name="Hori S."/>
            <person name="Arai W."/>
            <person name="Tsubouchi T."/>
            <person name="Morono Y."/>
            <person name="Uchiyama I."/>
            <person name="Ito T."/>
            <person name="Fujiyama A."/>
            <person name="Inagaki F."/>
            <person name="Takami H."/>
        </authorList>
    </citation>
    <scope>NUCLEOTIDE SEQUENCE</scope>
    <source>
        <strain evidence="2">Expedition CK06-06</strain>
    </source>
</reference>
<dbReference type="GO" id="GO:0016616">
    <property type="term" value="F:oxidoreductase activity, acting on the CH-OH group of donors, NAD or NADP as acceptor"/>
    <property type="evidence" value="ECO:0007669"/>
    <property type="project" value="InterPro"/>
</dbReference>
<evidence type="ECO:0000313" key="2">
    <source>
        <dbReference type="EMBL" id="GAI74795.1"/>
    </source>
</evidence>
<dbReference type="InterPro" id="IPR015955">
    <property type="entry name" value="Lactate_DH/Glyco_Ohase_4_C"/>
</dbReference>
<dbReference type="EMBL" id="BARW01011622">
    <property type="protein sequence ID" value="GAI74795.1"/>
    <property type="molecule type" value="Genomic_DNA"/>
</dbReference>
<feature type="non-terminal residue" evidence="2">
    <location>
        <position position="1"/>
    </location>
</feature>
<dbReference type="GO" id="GO:0004553">
    <property type="term" value="F:hydrolase activity, hydrolyzing O-glycosyl compounds"/>
    <property type="evidence" value="ECO:0007669"/>
    <property type="project" value="InterPro"/>
</dbReference>
<evidence type="ECO:0000259" key="1">
    <source>
        <dbReference type="Pfam" id="PF11975"/>
    </source>
</evidence>
<feature type="domain" description="Glycosyl hydrolase family 4 C-terminal" evidence="1">
    <location>
        <begin position="7"/>
        <end position="67"/>
    </location>
</feature>
<dbReference type="AlphaFoldDB" id="X1SHA0"/>
<name>X1SHA0_9ZZZZ</name>
<dbReference type="Pfam" id="PF11975">
    <property type="entry name" value="Glyco_hydro_4C"/>
    <property type="match status" value="1"/>
</dbReference>
<gene>
    <name evidence="2" type="ORF">S12H4_22329</name>
</gene>